<evidence type="ECO:0000259" key="2">
    <source>
        <dbReference type="Pfam" id="PF11223"/>
    </source>
</evidence>
<feature type="region of interest" description="Disordered" evidence="1">
    <location>
        <begin position="57"/>
        <end position="103"/>
    </location>
</feature>
<feature type="region of interest" description="Disordered" evidence="1">
    <location>
        <begin position="573"/>
        <end position="599"/>
    </location>
</feature>
<dbReference type="Pfam" id="PF11223">
    <property type="entry name" value="DUF3020"/>
    <property type="match status" value="1"/>
</dbReference>
<feature type="compositionally biased region" description="Basic and acidic residues" evidence="1">
    <location>
        <begin position="10"/>
        <end position="21"/>
    </location>
</feature>
<name>A0A9P8KTX6_9PEZI</name>
<organism evidence="3 4">
    <name type="scientific">Glutinoglossum americanum</name>
    <dbReference type="NCBI Taxonomy" id="1670608"/>
    <lineage>
        <taxon>Eukaryota</taxon>
        <taxon>Fungi</taxon>
        <taxon>Dikarya</taxon>
        <taxon>Ascomycota</taxon>
        <taxon>Pezizomycotina</taxon>
        <taxon>Geoglossomycetes</taxon>
        <taxon>Geoglossales</taxon>
        <taxon>Geoglossaceae</taxon>
        <taxon>Glutinoglossum</taxon>
    </lineage>
</organism>
<feature type="compositionally biased region" description="Basic and acidic residues" evidence="1">
    <location>
        <begin position="639"/>
        <end position="648"/>
    </location>
</feature>
<dbReference type="InterPro" id="IPR021386">
    <property type="entry name" value="SPP41_DUF3020"/>
</dbReference>
<dbReference type="Proteomes" id="UP000698800">
    <property type="component" value="Unassembled WGS sequence"/>
</dbReference>
<feature type="domain" description="DUF3020" evidence="2">
    <location>
        <begin position="176"/>
        <end position="224"/>
    </location>
</feature>
<feature type="region of interest" description="Disordered" evidence="1">
    <location>
        <begin position="126"/>
        <end position="189"/>
    </location>
</feature>
<evidence type="ECO:0000313" key="3">
    <source>
        <dbReference type="EMBL" id="KAH0533953.1"/>
    </source>
</evidence>
<evidence type="ECO:0000256" key="1">
    <source>
        <dbReference type="SAM" id="MobiDB-lite"/>
    </source>
</evidence>
<feature type="compositionally biased region" description="Basic and acidic residues" evidence="1">
    <location>
        <begin position="163"/>
        <end position="189"/>
    </location>
</feature>
<reference evidence="3" key="1">
    <citation type="submission" date="2021-03" db="EMBL/GenBank/DDBJ databases">
        <title>Comparative genomics and phylogenomic investigation of the class Geoglossomycetes provide insights into ecological specialization and systematics.</title>
        <authorList>
            <person name="Melie T."/>
            <person name="Pirro S."/>
            <person name="Miller A.N."/>
            <person name="Quandt A."/>
        </authorList>
    </citation>
    <scope>NUCLEOTIDE SEQUENCE</scope>
    <source>
        <strain evidence="3">GBOQ0MN5Z8</strain>
    </source>
</reference>
<evidence type="ECO:0000313" key="4">
    <source>
        <dbReference type="Proteomes" id="UP000698800"/>
    </source>
</evidence>
<feature type="compositionally biased region" description="Basic and acidic residues" evidence="1">
    <location>
        <begin position="415"/>
        <end position="436"/>
    </location>
</feature>
<dbReference type="EMBL" id="JAGHQL010000304">
    <property type="protein sequence ID" value="KAH0533953.1"/>
    <property type="molecule type" value="Genomic_DNA"/>
</dbReference>
<feature type="compositionally biased region" description="Low complexity" evidence="1">
    <location>
        <begin position="622"/>
        <end position="634"/>
    </location>
</feature>
<feature type="region of interest" description="Disordered" evidence="1">
    <location>
        <begin position="619"/>
        <end position="668"/>
    </location>
</feature>
<proteinExistence type="predicted"/>
<feature type="region of interest" description="Disordered" evidence="1">
    <location>
        <begin position="450"/>
        <end position="486"/>
    </location>
</feature>
<dbReference type="AlphaFoldDB" id="A0A9P8KTX6"/>
<comment type="caution">
    <text evidence="3">The sequence shown here is derived from an EMBL/GenBank/DDBJ whole genome shotgun (WGS) entry which is preliminary data.</text>
</comment>
<sequence length="668" mass="72220">MGNSNSHELVLPHEAEDPRRLSADYYFKDSTNRVMNGEGDTVTLAAQTARAAISAMDPIGHDGDVDGFGEMPTAPRDSKDNGNSSASGAQLLPPKPAIDIDLSTAPSDPVDLALWVAKQISHFGEQQRLSTEDDLDEDRPGSQGRQDPGQLYNRRQYEEDDSPEKAADRERVRVENRERKKRWRESNADRNKDNDLRCRINKRAKKLYGVGQSPAKSAWMEAEFNKRRAKREAKERNRSFEGGDFAFTPGFGKNLFPTSGDGPQRQTNLAGILLANALLGLGTNGKGPDQDAANALKSALENGSVDPKPFIEALQVMAAHPDIMNGINAILKGGYDDYEDGGDLGSGDEDIGGIIETTEKEALEEHDTQVDDNDQNEIIKALNAATAMLNEMNQPPADGEATVDDKTGFTAINSSEKHKGKEKERRLSHTTNEHALDQTQIDELLALANGGSLAGDNEGNESSADTIEENPAQAKEHSQGPQPDSDISATLQSIIQQVLGQQGGEFSSTNTLKRSAIDTADELGFKRRRQSSSHPDPHAKNSTAMALTSLMKGAGMAINTVIPAAQSQATSELYTRLSRHSRSSTPSGGGINPAHASSFGTTASMNQRVLAKPNHYHRPLYTANTTTPRTTTAPGISKQKREEEEKKARSFGFPPLPGGVPGGHVKKC</sequence>
<gene>
    <name evidence="3" type="ORF">FGG08_007435</name>
</gene>
<feature type="region of interest" description="Disordered" evidence="1">
    <location>
        <begin position="411"/>
        <end position="438"/>
    </location>
</feature>
<protein>
    <recommendedName>
        <fullName evidence="2">DUF3020 domain-containing protein</fullName>
    </recommendedName>
</protein>
<keyword evidence="4" id="KW-1185">Reference proteome</keyword>
<dbReference type="OrthoDB" id="5595797at2759"/>
<feature type="region of interest" description="Disordered" evidence="1">
    <location>
        <begin position="1"/>
        <end position="21"/>
    </location>
</feature>
<accession>A0A9P8KTX6</accession>